<proteinExistence type="predicted"/>
<dbReference type="GeneID" id="17258181"/>
<dbReference type="RefSeq" id="XP_005764463.1">
    <property type="nucleotide sequence ID" value="XM_005764406.1"/>
</dbReference>
<organism evidence="1 2">
    <name type="scientific">Emiliania huxleyi (strain CCMP1516)</name>
    <dbReference type="NCBI Taxonomy" id="280463"/>
    <lineage>
        <taxon>Eukaryota</taxon>
        <taxon>Haptista</taxon>
        <taxon>Haptophyta</taxon>
        <taxon>Prymnesiophyceae</taxon>
        <taxon>Isochrysidales</taxon>
        <taxon>Noelaerhabdaceae</taxon>
        <taxon>Emiliania</taxon>
    </lineage>
</organism>
<name>A0A0D3IL99_EMIH1</name>
<dbReference type="EnsemblProtists" id="EOD12034">
    <property type="protein sequence ID" value="EOD12034"/>
    <property type="gene ID" value="EMIHUDRAFT_247604"/>
</dbReference>
<dbReference type="KEGG" id="ehx:EMIHUDRAFT_247604"/>
<dbReference type="HOGENOM" id="CLU_2627133_0_0_1"/>
<dbReference type="Proteomes" id="UP000013827">
    <property type="component" value="Unassembled WGS sequence"/>
</dbReference>
<dbReference type="PaxDb" id="2903-EOD12034"/>
<evidence type="ECO:0000313" key="2">
    <source>
        <dbReference type="Proteomes" id="UP000013827"/>
    </source>
</evidence>
<keyword evidence="2" id="KW-1185">Reference proteome</keyword>
<protein>
    <submittedName>
        <fullName evidence="1">Uncharacterized protein</fullName>
    </submittedName>
</protein>
<reference evidence="1" key="2">
    <citation type="submission" date="2024-10" db="UniProtKB">
        <authorList>
            <consortium name="EnsemblProtists"/>
        </authorList>
    </citation>
    <scope>IDENTIFICATION</scope>
</reference>
<accession>A0A0D3IL99</accession>
<sequence>MARRARGGIRVHVSLQPALERTRTPLHSAALRLWTEQKLWIRSLTDRQFLRYPNPYLFNEDGSPTVDISTAKEFFVRV</sequence>
<dbReference type="AlphaFoldDB" id="A0A0D3IL99"/>
<reference evidence="2" key="1">
    <citation type="journal article" date="2013" name="Nature">
        <title>Pan genome of the phytoplankton Emiliania underpins its global distribution.</title>
        <authorList>
            <person name="Read B.A."/>
            <person name="Kegel J."/>
            <person name="Klute M.J."/>
            <person name="Kuo A."/>
            <person name="Lefebvre S.C."/>
            <person name="Maumus F."/>
            <person name="Mayer C."/>
            <person name="Miller J."/>
            <person name="Monier A."/>
            <person name="Salamov A."/>
            <person name="Young J."/>
            <person name="Aguilar M."/>
            <person name="Claverie J.M."/>
            <person name="Frickenhaus S."/>
            <person name="Gonzalez K."/>
            <person name="Herman E.K."/>
            <person name="Lin Y.C."/>
            <person name="Napier J."/>
            <person name="Ogata H."/>
            <person name="Sarno A.F."/>
            <person name="Shmutz J."/>
            <person name="Schroeder D."/>
            <person name="de Vargas C."/>
            <person name="Verret F."/>
            <person name="von Dassow P."/>
            <person name="Valentin K."/>
            <person name="Van de Peer Y."/>
            <person name="Wheeler G."/>
            <person name="Dacks J.B."/>
            <person name="Delwiche C.F."/>
            <person name="Dyhrman S.T."/>
            <person name="Glockner G."/>
            <person name="John U."/>
            <person name="Richards T."/>
            <person name="Worden A.Z."/>
            <person name="Zhang X."/>
            <person name="Grigoriev I.V."/>
            <person name="Allen A.E."/>
            <person name="Bidle K."/>
            <person name="Borodovsky M."/>
            <person name="Bowler C."/>
            <person name="Brownlee C."/>
            <person name="Cock J.M."/>
            <person name="Elias M."/>
            <person name="Gladyshev V.N."/>
            <person name="Groth M."/>
            <person name="Guda C."/>
            <person name="Hadaegh A."/>
            <person name="Iglesias-Rodriguez M.D."/>
            <person name="Jenkins J."/>
            <person name="Jones B.M."/>
            <person name="Lawson T."/>
            <person name="Leese F."/>
            <person name="Lindquist E."/>
            <person name="Lobanov A."/>
            <person name="Lomsadze A."/>
            <person name="Malik S.B."/>
            <person name="Marsh M.E."/>
            <person name="Mackinder L."/>
            <person name="Mock T."/>
            <person name="Mueller-Roeber B."/>
            <person name="Pagarete A."/>
            <person name="Parker M."/>
            <person name="Probert I."/>
            <person name="Quesneville H."/>
            <person name="Raines C."/>
            <person name="Rensing S.A."/>
            <person name="Riano-Pachon D.M."/>
            <person name="Richier S."/>
            <person name="Rokitta S."/>
            <person name="Shiraiwa Y."/>
            <person name="Soanes D.M."/>
            <person name="van der Giezen M."/>
            <person name="Wahlund T.M."/>
            <person name="Williams B."/>
            <person name="Wilson W."/>
            <person name="Wolfe G."/>
            <person name="Wurch L.L."/>
        </authorList>
    </citation>
    <scope>NUCLEOTIDE SEQUENCE</scope>
</reference>
<evidence type="ECO:0000313" key="1">
    <source>
        <dbReference type="EnsemblProtists" id="EOD12034"/>
    </source>
</evidence>